<dbReference type="InterPro" id="IPR012910">
    <property type="entry name" value="Plug_dom"/>
</dbReference>
<name>A0A4Z0Q3N6_9BACT</name>
<evidence type="ECO:0000256" key="3">
    <source>
        <dbReference type="ARBA" id="ARBA00022452"/>
    </source>
</evidence>
<dbReference type="SUPFAM" id="SSF56935">
    <property type="entry name" value="Porins"/>
    <property type="match status" value="1"/>
</dbReference>
<feature type="chain" id="PRO_5021489757" evidence="9">
    <location>
        <begin position="22"/>
        <end position="1041"/>
    </location>
</feature>
<sequence length="1041" mass="111941">MKKILFMSFLLMLTLLQQVTAQTRSISGRVTDRQTGDGIPGVTVLLKGTNNGVSTNSDGTFSLSNVPESGSVLVFSSVGFVPVERSVGAESQINIGLATDTKALSEVVVVGYGTQSKTLVTGAVTSVEARQFENQPVVGVDQVLQGRAAGVLVTQSSGTPGGGISVRIRGNNSISAGSDPLYVIDGVPINTGSYSNIGVGNQQLNALSDINPNDIESIEVLKDASAAAIYGSRAANGVVLVTTKRGKAGRTKVSFDYYTGVQQTIKRLDVLNGQESQDLINEARVNVGLAPRYVTANPTAAQSLFTGASTNWQDEIFRDARISNYSATVSGGDQKTHFLVSGTYFDQEGIIIGSKFNRGSGRLNLDHSLSDKVKVGTNLTISRSLSTRINNDNNIYGVLSGALLLGAQTPVYNPDGTYGRDVFSSVENPVASAVEPTFNARQGRIIGNFYAEVEPLKNLRIRNNIGIDYLNLKEDRFLPNTLVTASASNGAADANNRSDANWLNELTAAYSTTFADDHNVSGLIGFSAQRSVQEGIQASATNFPGNSVQSLVAGSVKVNASSDATSWTLLSYLARLNYDFRGKYILQGVVRRDGSSRFGGNNQYGYFPSVSGAWRVSEEAFLKDNAIVSELKLRAGYGQTGNFDIGNFASRSLFGVGVTGVPVGLGQAIQANYLQQAGTAPQQLANPDLTWEKTNELNAGIDVGLFDRFTFGVNLFQRKTNNLLLNRQLPLTSGFSTISQNIGSLENKGLEVEFSSDNIKSDDFSWTTTFNISFIRNKVTALVNNAPFLSGFANRVEVGQPLGAFYGYVVDRIYQNQDEISADIAMARQKTGNANAFYQGTSTTNQPRPGDIRFVDLNGDGVVTADDQKIIGSAQPNYFGGINNILSYKGIDLSFFFQFQQGNEIFSNTRAFGEGMNSQFGQLGSVRDRWTPTNTDTDIPRAAFNDPNNNRRTSNRFLEDGSYARLKTATLGYNLPSGIVKAARLQSARIYVSGQNLLTFTNYSGLDPEINTFSGSNTSLGTDFLTFPQARTFQVGVNLGL</sequence>
<keyword evidence="12" id="KW-1185">Reference proteome</keyword>
<dbReference type="NCBIfam" id="TIGR04056">
    <property type="entry name" value="OMP_RagA_SusC"/>
    <property type="match status" value="1"/>
</dbReference>
<dbReference type="Proteomes" id="UP000298471">
    <property type="component" value="Unassembled WGS sequence"/>
</dbReference>
<dbReference type="RefSeq" id="WP_135396956.1">
    <property type="nucleotide sequence ID" value="NZ_SRMB01000004.1"/>
</dbReference>
<keyword evidence="7 8" id="KW-0998">Cell outer membrane</keyword>
<keyword evidence="4 8" id="KW-0812">Transmembrane</keyword>
<dbReference type="AlphaFoldDB" id="A0A4Z0Q3N6"/>
<comment type="subcellular location">
    <subcellularLocation>
        <location evidence="1 8">Cell outer membrane</location>
        <topology evidence="1 8">Multi-pass membrane protein</topology>
    </subcellularLocation>
</comment>
<keyword evidence="11" id="KW-0675">Receptor</keyword>
<dbReference type="Gene3D" id="2.60.40.1120">
    <property type="entry name" value="Carboxypeptidase-like, regulatory domain"/>
    <property type="match status" value="1"/>
</dbReference>
<evidence type="ECO:0000256" key="9">
    <source>
        <dbReference type="SAM" id="SignalP"/>
    </source>
</evidence>
<comment type="caution">
    <text evidence="11">The sequence shown here is derived from an EMBL/GenBank/DDBJ whole genome shotgun (WGS) entry which is preliminary data.</text>
</comment>
<dbReference type="NCBIfam" id="TIGR04057">
    <property type="entry name" value="SusC_RagA_signa"/>
    <property type="match status" value="1"/>
</dbReference>
<protein>
    <submittedName>
        <fullName evidence="11">TonB-dependent receptor</fullName>
    </submittedName>
</protein>
<feature type="domain" description="TonB-dependent receptor plug" evidence="10">
    <location>
        <begin position="120"/>
        <end position="238"/>
    </location>
</feature>
<gene>
    <name evidence="11" type="ORF">E5K02_19295</name>
</gene>
<keyword evidence="6 8" id="KW-0472">Membrane</keyword>
<dbReference type="Gene3D" id="2.40.170.20">
    <property type="entry name" value="TonB-dependent receptor, beta-barrel domain"/>
    <property type="match status" value="1"/>
</dbReference>
<dbReference type="OrthoDB" id="9768177at2"/>
<dbReference type="InterPro" id="IPR036942">
    <property type="entry name" value="Beta-barrel_TonB_sf"/>
</dbReference>
<evidence type="ECO:0000313" key="11">
    <source>
        <dbReference type="EMBL" id="TGE23342.1"/>
    </source>
</evidence>
<comment type="similarity">
    <text evidence="8">Belongs to the TonB-dependent receptor family.</text>
</comment>
<evidence type="ECO:0000259" key="10">
    <source>
        <dbReference type="Pfam" id="PF07715"/>
    </source>
</evidence>
<evidence type="ECO:0000256" key="7">
    <source>
        <dbReference type="ARBA" id="ARBA00023237"/>
    </source>
</evidence>
<dbReference type="Pfam" id="PF13715">
    <property type="entry name" value="CarbopepD_reg_2"/>
    <property type="match status" value="1"/>
</dbReference>
<dbReference type="Pfam" id="PF07715">
    <property type="entry name" value="Plug"/>
    <property type="match status" value="1"/>
</dbReference>
<evidence type="ECO:0000313" key="12">
    <source>
        <dbReference type="Proteomes" id="UP000298471"/>
    </source>
</evidence>
<organism evidence="11 12">
    <name type="scientific">Hymenobacter metallicola</name>
    <dbReference type="NCBI Taxonomy" id="2563114"/>
    <lineage>
        <taxon>Bacteria</taxon>
        <taxon>Pseudomonadati</taxon>
        <taxon>Bacteroidota</taxon>
        <taxon>Cytophagia</taxon>
        <taxon>Cytophagales</taxon>
        <taxon>Hymenobacteraceae</taxon>
        <taxon>Hymenobacter</taxon>
    </lineage>
</organism>
<evidence type="ECO:0000256" key="4">
    <source>
        <dbReference type="ARBA" id="ARBA00022692"/>
    </source>
</evidence>
<proteinExistence type="inferred from homology"/>
<dbReference type="Gene3D" id="2.170.130.10">
    <property type="entry name" value="TonB-dependent receptor, plug domain"/>
    <property type="match status" value="1"/>
</dbReference>
<dbReference type="InterPro" id="IPR037066">
    <property type="entry name" value="Plug_dom_sf"/>
</dbReference>
<dbReference type="GO" id="GO:0044718">
    <property type="term" value="P:siderophore transmembrane transport"/>
    <property type="evidence" value="ECO:0007669"/>
    <property type="project" value="TreeGrafter"/>
</dbReference>
<dbReference type="FunFam" id="2.170.130.10:FF:000008">
    <property type="entry name" value="SusC/RagA family TonB-linked outer membrane protein"/>
    <property type="match status" value="1"/>
</dbReference>
<evidence type="ECO:0000256" key="5">
    <source>
        <dbReference type="ARBA" id="ARBA00022729"/>
    </source>
</evidence>
<dbReference type="PANTHER" id="PTHR30069:SF29">
    <property type="entry name" value="HEMOGLOBIN AND HEMOGLOBIN-HAPTOGLOBIN-BINDING PROTEIN 1-RELATED"/>
    <property type="match status" value="1"/>
</dbReference>
<keyword evidence="3 8" id="KW-1134">Transmembrane beta strand</keyword>
<evidence type="ECO:0000256" key="8">
    <source>
        <dbReference type="PROSITE-ProRule" id="PRU01360"/>
    </source>
</evidence>
<keyword evidence="5 9" id="KW-0732">Signal</keyword>
<dbReference type="InterPro" id="IPR039426">
    <property type="entry name" value="TonB-dep_rcpt-like"/>
</dbReference>
<dbReference type="EMBL" id="SRMB01000004">
    <property type="protein sequence ID" value="TGE23342.1"/>
    <property type="molecule type" value="Genomic_DNA"/>
</dbReference>
<keyword evidence="2 8" id="KW-0813">Transport</keyword>
<feature type="signal peptide" evidence="9">
    <location>
        <begin position="1"/>
        <end position="21"/>
    </location>
</feature>
<evidence type="ECO:0000256" key="1">
    <source>
        <dbReference type="ARBA" id="ARBA00004571"/>
    </source>
</evidence>
<dbReference type="SUPFAM" id="SSF49464">
    <property type="entry name" value="Carboxypeptidase regulatory domain-like"/>
    <property type="match status" value="1"/>
</dbReference>
<dbReference type="InterPro" id="IPR023997">
    <property type="entry name" value="TonB-dep_OMP_SusC/RagA_CS"/>
</dbReference>
<dbReference type="InterPro" id="IPR008969">
    <property type="entry name" value="CarboxyPept-like_regulatory"/>
</dbReference>
<dbReference type="GO" id="GO:0015344">
    <property type="term" value="F:siderophore uptake transmembrane transporter activity"/>
    <property type="evidence" value="ECO:0007669"/>
    <property type="project" value="TreeGrafter"/>
</dbReference>
<evidence type="ECO:0000256" key="6">
    <source>
        <dbReference type="ARBA" id="ARBA00023136"/>
    </source>
</evidence>
<dbReference type="PROSITE" id="PS52016">
    <property type="entry name" value="TONB_DEPENDENT_REC_3"/>
    <property type="match status" value="1"/>
</dbReference>
<dbReference type="InterPro" id="IPR023996">
    <property type="entry name" value="TonB-dep_OMP_SusC/RagA"/>
</dbReference>
<dbReference type="GO" id="GO:0009279">
    <property type="term" value="C:cell outer membrane"/>
    <property type="evidence" value="ECO:0007669"/>
    <property type="project" value="UniProtKB-SubCell"/>
</dbReference>
<dbReference type="PANTHER" id="PTHR30069">
    <property type="entry name" value="TONB-DEPENDENT OUTER MEMBRANE RECEPTOR"/>
    <property type="match status" value="1"/>
</dbReference>
<reference evidence="11 12" key="1">
    <citation type="submission" date="2019-04" db="EMBL/GenBank/DDBJ databases">
        <authorList>
            <person name="Feng G."/>
            <person name="Zhang J."/>
            <person name="Zhu H."/>
        </authorList>
    </citation>
    <scope>NUCLEOTIDE SEQUENCE [LARGE SCALE GENOMIC DNA]</scope>
    <source>
        <strain evidence="11 12">9PBR-1</strain>
    </source>
</reference>
<accession>A0A4Z0Q3N6</accession>
<evidence type="ECO:0000256" key="2">
    <source>
        <dbReference type="ARBA" id="ARBA00022448"/>
    </source>
</evidence>